<dbReference type="EMBL" id="PZZZ01000012">
    <property type="protein sequence ID" value="PTM88371.1"/>
    <property type="molecule type" value="Genomic_DNA"/>
</dbReference>
<reference evidence="1 2" key="1">
    <citation type="submission" date="2018-04" db="EMBL/GenBank/DDBJ databases">
        <title>Genomic Encyclopedia of Type Strains, Phase IV (KMG-IV): sequencing the most valuable type-strain genomes for metagenomic binning, comparative biology and taxonomic classification.</title>
        <authorList>
            <person name="Goeker M."/>
        </authorList>
    </citation>
    <scope>NUCLEOTIDE SEQUENCE [LARGE SCALE GENOMIC DNA]</scope>
    <source>
        <strain evidence="1 2">DSM 7138</strain>
    </source>
</reference>
<accession>A0A2T5ANT7</accession>
<organism evidence="1 2">
    <name type="scientific">Mycoplana dimorpha</name>
    <dbReference type="NCBI Taxonomy" id="28320"/>
    <lineage>
        <taxon>Bacteria</taxon>
        <taxon>Pseudomonadati</taxon>
        <taxon>Pseudomonadota</taxon>
        <taxon>Alphaproteobacteria</taxon>
        <taxon>Hyphomicrobiales</taxon>
        <taxon>Rhizobiaceae</taxon>
        <taxon>Mycoplana</taxon>
    </lineage>
</organism>
<protein>
    <submittedName>
        <fullName evidence="1">Uncharacterized protein</fullName>
    </submittedName>
</protein>
<sequence>MLRRSPEKIFSHLIARHLREPHSTFFLRFFSDAAKAVDAGFAEVVCHCYRAQLLFR</sequence>
<proteinExistence type="predicted"/>
<evidence type="ECO:0000313" key="1">
    <source>
        <dbReference type="EMBL" id="PTM88371.1"/>
    </source>
</evidence>
<keyword evidence="2" id="KW-1185">Reference proteome</keyword>
<dbReference type="AlphaFoldDB" id="A0A2T5ANT7"/>
<gene>
    <name evidence="1" type="ORF">C7449_1123</name>
</gene>
<name>A0A2T5ANT7_MYCDI</name>
<evidence type="ECO:0000313" key="2">
    <source>
        <dbReference type="Proteomes" id="UP000241247"/>
    </source>
</evidence>
<comment type="caution">
    <text evidence="1">The sequence shown here is derived from an EMBL/GenBank/DDBJ whole genome shotgun (WGS) entry which is preliminary data.</text>
</comment>
<dbReference type="Proteomes" id="UP000241247">
    <property type="component" value="Unassembled WGS sequence"/>
</dbReference>